<evidence type="ECO:0000313" key="1">
    <source>
        <dbReference type="EMBL" id="CDW22150.1"/>
    </source>
</evidence>
<reference evidence="1" key="1">
    <citation type="submission" date="2014-05" db="EMBL/GenBank/DDBJ databases">
        <authorList>
            <person name="Chronopoulou M."/>
        </authorList>
    </citation>
    <scope>NUCLEOTIDE SEQUENCE</scope>
    <source>
        <tissue evidence="1">Whole organism</tissue>
    </source>
</reference>
<sequence length="221" mass="25862">MSTYKIMEKLCANKEDYICTSTPLETIIEKEEDLSKACTRRPLRIRNDFISGRFAKKRTLEFVPYWIQDKDKIHHRKKMLKKHRRSLKLNALTPRKIKRLDSLLSSSETMETMEEKEVEMAAESSPMDLSRLSSVFNTQLNLGLTNQNVSKNISKRVLPGSSTFDESLREKVRVRRSSRLISRDCLENYKISPHDGSIMKEIDKEKRPLRQKNNNLCSGFY</sequence>
<organism evidence="1">
    <name type="scientific">Lepeophtheirus salmonis</name>
    <name type="common">Salmon louse</name>
    <name type="synonym">Caligus salmonis</name>
    <dbReference type="NCBI Taxonomy" id="72036"/>
    <lineage>
        <taxon>Eukaryota</taxon>
        <taxon>Metazoa</taxon>
        <taxon>Ecdysozoa</taxon>
        <taxon>Arthropoda</taxon>
        <taxon>Crustacea</taxon>
        <taxon>Multicrustacea</taxon>
        <taxon>Hexanauplia</taxon>
        <taxon>Copepoda</taxon>
        <taxon>Siphonostomatoida</taxon>
        <taxon>Caligidae</taxon>
        <taxon>Lepeophtheirus</taxon>
    </lineage>
</organism>
<dbReference type="AlphaFoldDB" id="A0A0K2T8L5"/>
<dbReference type="OrthoDB" id="741027at2759"/>
<accession>A0A0K2T8L5</accession>
<name>A0A0K2T8L5_LEPSM</name>
<dbReference type="EMBL" id="HACA01004789">
    <property type="protein sequence ID" value="CDW22150.1"/>
    <property type="molecule type" value="Transcribed_RNA"/>
</dbReference>
<protein>
    <submittedName>
        <fullName evidence="1">Uncharacterized protein</fullName>
    </submittedName>
</protein>
<proteinExistence type="predicted"/>